<dbReference type="RefSeq" id="WP_311949150.1">
    <property type="nucleotide sequence ID" value="NZ_JAVLVU010000001.1"/>
</dbReference>
<gene>
    <name evidence="1" type="ORF">QE417_001631</name>
</gene>
<evidence type="ECO:0008006" key="3">
    <source>
        <dbReference type="Google" id="ProtNLM"/>
    </source>
</evidence>
<evidence type="ECO:0000313" key="2">
    <source>
        <dbReference type="Proteomes" id="UP001258315"/>
    </source>
</evidence>
<dbReference type="Pfam" id="PF12244">
    <property type="entry name" value="DUF3606"/>
    <property type="match status" value="1"/>
</dbReference>
<organism evidence="1 2">
    <name type="scientific">Mucilaginibacter terrae</name>
    <dbReference type="NCBI Taxonomy" id="1955052"/>
    <lineage>
        <taxon>Bacteria</taxon>
        <taxon>Pseudomonadati</taxon>
        <taxon>Bacteroidota</taxon>
        <taxon>Sphingobacteriia</taxon>
        <taxon>Sphingobacteriales</taxon>
        <taxon>Sphingobacteriaceae</taxon>
        <taxon>Mucilaginibacter</taxon>
    </lineage>
</organism>
<accession>A0ABU3GRZ4</accession>
<evidence type="ECO:0000313" key="1">
    <source>
        <dbReference type="EMBL" id="MDT3402559.1"/>
    </source>
</evidence>
<dbReference type="EMBL" id="JAVLVU010000001">
    <property type="protein sequence ID" value="MDT3402559.1"/>
    <property type="molecule type" value="Genomic_DNA"/>
</dbReference>
<reference evidence="2" key="1">
    <citation type="submission" date="2023-07" db="EMBL/GenBank/DDBJ databases">
        <title>Functional and genomic diversity of the sorghum phyllosphere microbiome.</title>
        <authorList>
            <person name="Shade A."/>
        </authorList>
    </citation>
    <scope>NUCLEOTIDE SEQUENCE [LARGE SCALE GENOMIC DNA]</scope>
    <source>
        <strain evidence="2">SORGH_AS_0422</strain>
    </source>
</reference>
<sequence length="57" mass="6771">MDHTEYIGNPDRDHINIHENYEVEYWSKKFSVNPEQLRQAVKQVGTTVTAVKEYFSK</sequence>
<keyword evidence="2" id="KW-1185">Reference proteome</keyword>
<protein>
    <recommendedName>
        <fullName evidence="3">DUF3606 domain-containing protein</fullName>
    </recommendedName>
</protein>
<proteinExistence type="predicted"/>
<dbReference type="Proteomes" id="UP001258315">
    <property type="component" value="Unassembled WGS sequence"/>
</dbReference>
<name>A0ABU3GRZ4_9SPHI</name>
<comment type="caution">
    <text evidence="1">The sequence shown here is derived from an EMBL/GenBank/DDBJ whole genome shotgun (WGS) entry which is preliminary data.</text>
</comment>
<dbReference type="InterPro" id="IPR022037">
    <property type="entry name" value="DUF3606"/>
</dbReference>